<name>A0ABV9K8X7_9PORP</name>
<dbReference type="Proteomes" id="UP001596020">
    <property type="component" value="Unassembled WGS sequence"/>
</dbReference>
<dbReference type="InterPro" id="IPR002699">
    <property type="entry name" value="V_ATPase_D"/>
</dbReference>
<evidence type="ECO:0000256" key="4">
    <source>
        <dbReference type="SAM" id="Coils"/>
    </source>
</evidence>
<gene>
    <name evidence="5" type="ORF">ACFO3G_07615</name>
</gene>
<feature type="coiled-coil region" evidence="4">
    <location>
        <begin position="33"/>
        <end position="60"/>
    </location>
</feature>
<proteinExistence type="inferred from homology"/>
<evidence type="ECO:0000256" key="1">
    <source>
        <dbReference type="ARBA" id="ARBA00005850"/>
    </source>
</evidence>
<accession>A0ABV9K8X7</accession>
<reference evidence="6" key="1">
    <citation type="journal article" date="2019" name="Int. J. Syst. Evol. Microbiol.">
        <title>The Global Catalogue of Microorganisms (GCM) 10K type strain sequencing project: providing services to taxonomists for standard genome sequencing and annotation.</title>
        <authorList>
            <consortium name="The Broad Institute Genomics Platform"/>
            <consortium name="The Broad Institute Genome Sequencing Center for Infectious Disease"/>
            <person name="Wu L."/>
            <person name="Ma J."/>
        </authorList>
    </citation>
    <scope>NUCLEOTIDE SEQUENCE [LARGE SCALE GENOMIC DNA]</scope>
    <source>
        <strain evidence="6">CGMCC 4.7357</strain>
    </source>
</reference>
<evidence type="ECO:0000313" key="5">
    <source>
        <dbReference type="EMBL" id="MFC4666463.1"/>
    </source>
</evidence>
<protein>
    <submittedName>
        <fullName evidence="5">V-type ATP synthase subunit D</fullName>
    </submittedName>
</protein>
<dbReference type="NCBIfam" id="NF002565">
    <property type="entry name" value="PRK02195.1"/>
    <property type="match status" value="1"/>
</dbReference>
<dbReference type="Gene3D" id="1.10.287.3240">
    <property type="match status" value="1"/>
</dbReference>
<dbReference type="EMBL" id="JBHSGO010000201">
    <property type="protein sequence ID" value="MFC4666463.1"/>
    <property type="molecule type" value="Genomic_DNA"/>
</dbReference>
<organism evidence="5 6">
    <name type="scientific">Falsiporphyromonas endometrii</name>
    <dbReference type="NCBI Taxonomy" id="1387297"/>
    <lineage>
        <taxon>Bacteria</taxon>
        <taxon>Pseudomonadati</taxon>
        <taxon>Bacteroidota</taxon>
        <taxon>Bacteroidia</taxon>
        <taxon>Bacteroidales</taxon>
        <taxon>Porphyromonadaceae</taxon>
        <taxon>Falsiporphyromonas</taxon>
    </lineage>
</organism>
<keyword evidence="4" id="KW-0175">Coiled coil</keyword>
<sequence>MAIKFQYNKTSLQQQEKQLKVRVRALPTIKSKESALRMAVKKTKGEVEKLERQLEEEIQGYQSMVALWNEFDPTLITVKDVRLSSRKVAGVVVPELDGIDYETKPFSLFNSPSWYAEGINLLTTLATTGIKAEFFSLKLEFLEFARKKTTQKVNLFEKVQIPGYIDAIRKIKRYLEDEESLSKASQKIMRENIAKEALKNKKEEEDL</sequence>
<keyword evidence="6" id="KW-1185">Reference proteome</keyword>
<evidence type="ECO:0000256" key="2">
    <source>
        <dbReference type="ARBA" id="ARBA00022448"/>
    </source>
</evidence>
<evidence type="ECO:0000313" key="6">
    <source>
        <dbReference type="Proteomes" id="UP001596020"/>
    </source>
</evidence>
<dbReference type="RefSeq" id="WP_380079551.1">
    <property type="nucleotide sequence ID" value="NZ_JBHSGO010000201.1"/>
</dbReference>
<comment type="caution">
    <text evidence="5">The sequence shown here is derived from an EMBL/GenBank/DDBJ whole genome shotgun (WGS) entry which is preliminary data.</text>
</comment>
<evidence type="ECO:0000256" key="3">
    <source>
        <dbReference type="ARBA" id="ARBA00023065"/>
    </source>
</evidence>
<comment type="similarity">
    <text evidence="1">Belongs to the V-ATPase D subunit family.</text>
</comment>
<dbReference type="Pfam" id="PF01813">
    <property type="entry name" value="ATP-synt_D"/>
    <property type="match status" value="1"/>
</dbReference>
<keyword evidence="2" id="KW-0813">Transport</keyword>
<keyword evidence="3" id="KW-0406">Ion transport</keyword>